<dbReference type="InterPro" id="IPR001915">
    <property type="entry name" value="Peptidase_M48"/>
</dbReference>
<comment type="caution">
    <text evidence="12">The sequence shown here is derived from an EMBL/GenBank/DDBJ whole genome shotgun (WGS) entry which is preliminary data.</text>
</comment>
<feature type="transmembrane region" description="Helical" evidence="9">
    <location>
        <begin position="66"/>
        <end position="87"/>
    </location>
</feature>
<dbReference type="Pfam" id="PF01435">
    <property type="entry name" value="Peptidase_M48"/>
    <property type="match status" value="1"/>
</dbReference>
<dbReference type="EMBL" id="PKOZ01000004">
    <property type="protein sequence ID" value="PQD95492.1"/>
    <property type="molecule type" value="Genomic_DNA"/>
</dbReference>
<dbReference type="InterPro" id="IPR027057">
    <property type="entry name" value="CAXX_Prtase_1"/>
</dbReference>
<keyword evidence="4 7" id="KW-0862">Zinc</keyword>
<feature type="active site" description="Proton donor" evidence="6">
    <location>
        <position position="364"/>
    </location>
</feature>
<evidence type="ECO:0000259" key="10">
    <source>
        <dbReference type="Pfam" id="PF01435"/>
    </source>
</evidence>
<feature type="transmembrane region" description="Helical" evidence="9">
    <location>
        <begin position="149"/>
        <end position="171"/>
    </location>
</feature>
<comment type="cofactor">
    <cofactor evidence="7 8">
        <name>Zn(2+)</name>
        <dbReference type="ChEBI" id="CHEBI:29105"/>
    </cofactor>
    <text evidence="7 8">Binds 1 zinc ion per subunit.</text>
</comment>
<sequence>MFVRKKWFLAAFGLFLLYAFSIYIYLFHGADTSIPDSLKGTSVDPMTFMDSKTLENSETYSKIRNFFFFISTPLEWLFFGMVLVSGLSKRLDRWGRDSWKRQFMQTGAYVFWLSLLMFVVFLPLSYLRYKISLSYGISTQVFSSWMKDNLIEFWVDYTMTAIVVIVLYWLIHKSPKRWWLFGWLLSIPFTIFVMFIQPVVIDPLYNEFYPLQDKELEEKILALAAKAEIPTDHVYEVNMSEKTNSLNAYVTGVGANSRIVLWDTTLSSLDDDEILFIMAHEMNHYVEKHIYLGIAGYLLLTLVGLWLTDKWMKRVIRKRGELYQLESMQKISSLPLFLLITSILLFAANPITNYVSRVQETRADQYALKMTDNPEAAVTSFQKLSESGLSQMNPPFLVKLFRNSHPSMLERIQLVKEYEKMQDK</sequence>
<feature type="transmembrane region" description="Helical" evidence="9">
    <location>
        <begin position="7"/>
        <end position="26"/>
    </location>
</feature>
<protein>
    <submittedName>
        <fullName evidence="12">Peptidase M48</fullName>
    </submittedName>
</protein>
<keyword evidence="3 8" id="KW-0378">Hydrolase</keyword>
<evidence type="ECO:0000256" key="9">
    <source>
        <dbReference type="SAM" id="Phobius"/>
    </source>
</evidence>
<evidence type="ECO:0000259" key="11">
    <source>
        <dbReference type="Pfam" id="PF16491"/>
    </source>
</evidence>
<evidence type="ECO:0000256" key="2">
    <source>
        <dbReference type="ARBA" id="ARBA00022723"/>
    </source>
</evidence>
<keyword evidence="2 7" id="KW-0479">Metal-binding</keyword>
<dbReference type="Gene3D" id="3.30.2010.10">
    <property type="entry name" value="Metalloproteases ('zincins'), catalytic domain"/>
    <property type="match status" value="1"/>
</dbReference>
<evidence type="ECO:0000256" key="5">
    <source>
        <dbReference type="ARBA" id="ARBA00023049"/>
    </source>
</evidence>
<keyword evidence="9" id="KW-1133">Transmembrane helix</keyword>
<feature type="domain" description="Peptidase M48" evidence="10">
    <location>
        <begin position="210"/>
        <end position="418"/>
    </location>
</feature>
<name>A0A2S7N081_9BACI</name>
<evidence type="ECO:0000256" key="4">
    <source>
        <dbReference type="ARBA" id="ARBA00022833"/>
    </source>
</evidence>
<feature type="active site" evidence="6">
    <location>
        <position position="281"/>
    </location>
</feature>
<evidence type="ECO:0000313" key="13">
    <source>
        <dbReference type="Proteomes" id="UP000239663"/>
    </source>
</evidence>
<keyword evidence="9" id="KW-0812">Transmembrane</keyword>
<keyword evidence="13" id="KW-1185">Reference proteome</keyword>
<evidence type="ECO:0000256" key="8">
    <source>
        <dbReference type="RuleBase" id="RU003983"/>
    </source>
</evidence>
<evidence type="ECO:0000256" key="6">
    <source>
        <dbReference type="PIRSR" id="PIRSR627057-1"/>
    </source>
</evidence>
<comment type="similarity">
    <text evidence="8">Belongs to the peptidase M48 family.</text>
</comment>
<dbReference type="AlphaFoldDB" id="A0A2S7N081"/>
<keyword evidence="9" id="KW-0472">Membrane</keyword>
<dbReference type="GO" id="GO:0004222">
    <property type="term" value="F:metalloendopeptidase activity"/>
    <property type="evidence" value="ECO:0007669"/>
    <property type="project" value="InterPro"/>
</dbReference>
<feature type="binding site" evidence="7">
    <location>
        <position position="360"/>
    </location>
    <ligand>
        <name>Zn(2+)</name>
        <dbReference type="ChEBI" id="CHEBI:29105"/>
        <note>catalytic</note>
    </ligand>
</feature>
<dbReference type="GO" id="GO:0071586">
    <property type="term" value="P:CAAX-box protein processing"/>
    <property type="evidence" value="ECO:0007669"/>
    <property type="project" value="InterPro"/>
</dbReference>
<accession>A0A2S7N081</accession>
<feature type="binding site" evidence="7">
    <location>
        <position position="284"/>
    </location>
    <ligand>
        <name>Zn(2+)</name>
        <dbReference type="ChEBI" id="CHEBI:29105"/>
        <note>catalytic</note>
    </ligand>
</feature>
<keyword evidence="5 8" id="KW-0482">Metalloprotease</keyword>
<dbReference type="Pfam" id="PF16491">
    <property type="entry name" value="Peptidase_M48_N"/>
    <property type="match status" value="1"/>
</dbReference>
<feature type="transmembrane region" description="Helical" evidence="9">
    <location>
        <begin position="108"/>
        <end position="129"/>
    </location>
</feature>
<evidence type="ECO:0000256" key="1">
    <source>
        <dbReference type="ARBA" id="ARBA00022670"/>
    </source>
</evidence>
<feature type="domain" description="CAAX prenyl protease 1 N-terminal" evidence="11">
    <location>
        <begin position="48"/>
        <end position="206"/>
    </location>
</feature>
<dbReference type="PANTHER" id="PTHR10120">
    <property type="entry name" value="CAAX PRENYL PROTEASE 1"/>
    <property type="match status" value="1"/>
</dbReference>
<dbReference type="CDD" id="cd07343">
    <property type="entry name" value="M48A_Zmpste24p_like"/>
    <property type="match status" value="1"/>
</dbReference>
<dbReference type="Proteomes" id="UP000239663">
    <property type="component" value="Unassembled WGS sequence"/>
</dbReference>
<dbReference type="GO" id="GO:0046872">
    <property type="term" value="F:metal ion binding"/>
    <property type="evidence" value="ECO:0007669"/>
    <property type="project" value="UniProtKB-KW"/>
</dbReference>
<evidence type="ECO:0000313" key="12">
    <source>
        <dbReference type="EMBL" id="PQD95492.1"/>
    </source>
</evidence>
<organism evidence="12 13">
    <name type="scientific">Pradoshia eiseniae</name>
    <dbReference type="NCBI Taxonomy" id="2064768"/>
    <lineage>
        <taxon>Bacteria</taxon>
        <taxon>Bacillati</taxon>
        <taxon>Bacillota</taxon>
        <taxon>Bacilli</taxon>
        <taxon>Bacillales</taxon>
        <taxon>Bacillaceae</taxon>
        <taxon>Pradoshia</taxon>
    </lineage>
</organism>
<evidence type="ECO:0000256" key="7">
    <source>
        <dbReference type="PIRSR" id="PIRSR627057-2"/>
    </source>
</evidence>
<keyword evidence="1 8" id="KW-0645">Protease</keyword>
<dbReference type="InterPro" id="IPR032456">
    <property type="entry name" value="Peptidase_M48_N"/>
</dbReference>
<gene>
    <name evidence="12" type="ORF">CYL18_09415</name>
</gene>
<evidence type="ECO:0000256" key="3">
    <source>
        <dbReference type="ARBA" id="ARBA00022801"/>
    </source>
</evidence>
<feature type="transmembrane region" description="Helical" evidence="9">
    <location>
        <begin position="290"/>
        <end position="307"/>
    </location>
</feature>
<dbReference type="OrthoDB" id="9781930at2"/>
<proteinExistence type="inferred from homology"/>
<reference evidence="12 13" key="1">
    <citation type="submission" date="2017-12" db="EMBL/GenBank/DDBJ databases">
        <title>Taxonomic description and draft genome of Pradoshia cofamensis Gen. nov., sp. nov., a thermotolerant bacillale isolated from anterior gut of earthworm Eisenia fetida.</title>
        <authorList>
            <person name="Saha T."/>
            <person name="Chakraborty R."/>
        </authorList>
    </citation>
    <scope>NUCLEOTIDE SEQUENCE [LARGE SCALE GENOMIC DNA]</scope>
    <source>
        <strain evidence="12 13">EAG3</strain>
    </source>
</reference>
<feature type="transmembrane region" description="Helical" evidence="9">
    <location>
        <begin position="178"/>
        <end position="201"/>
    </location>
</feature>
<feature type="binding site" evidence="7">
    <location>
        <position position="280"/>
    </location>
    <ligand>
        <name>Zn(2+)</name>
        <dbReference type="ChEBI" id="CHEBI:29105"/>
        <note>catalytic</note>
    </ligand>
</feature>
<dbReference type="FunFam" id="3.30.2010.10:FF:000010">
    <property type="entry name" value="M48 family peptidase"/>
    <property type="match status" value="1"/>
</dbReference>